<evidence type="ECO:0000259" key="6">
    <source>
        <dbReference type="Pfam" id="PF01699"/>
    </source>
</evidence>
<feature type="transmembrane region" description="Helical" evidence="5">
    <location>
        <begin position="257"/>
        <end position="278"/>
    </location>
</feature>
<evidence type="ECO:0000256" key="4">
    <source>
        <dbReference type="ARBA" id="ARBA00023136"/>
    </source>
</evidence>
<dbReference type="EMBL" id="JACEON010000002">
    <property type="protein sequence ID" value="MBA4610583.1"/>
    <property type="molecule type" value="Genomic_DNA"/>
</dbReference>
<dbReference type="GO" id="GO:0015386">
    <property type="term" value="F:potassium:proton antiporter activity"/>
    <property type="evidence" value="ECO:0007669"/>
    <property type="project" value="TreeGrafter"/>
</dbReference>
<feature type="transmembrane region" description="Helical" evidence="5">
    <location>
        <begin position="38"/>
        <end position="57"/>
    </location>
</feature>
<evidence type="ECO:0000313" key="7">
    <source>
        <dbReference type="EMBL" id="MBA4610583.1"/>
    </source>
</evidence>
<feature type="transmembrane region" description="Helical" evidence="5">
    <location>
        <begin position="299"/>
        <end position="320"/>
    </location>
</feature>
<feature type="transmembrane region" description="Helical" evidence="5">
    <location>
        <begin position="12"/>
        <end position="32"/>
    </location>
</feature>
<gene>
    <name evidence="7" type="ORF">H1W37_02865</name>
</gene>
<feature type="transmembrane region" description="Helical" evidence="5">
    <location>
        <begin position="167"/>
        <end position="189"/>
    </location>
</feature>
<feature type="transmembrane region" description="Helical" evidence="5">
    <location>
        <begin position="227"/>
        <end position="251"/>
    </location>
</feature>
<organism evidence="7 8">
    <name type="scientific">Stappia taiwanensis</name>
    <dbReference type="NCBI Taxonomy" id="992267"/>
    <lineage>
        <taxon>Bacteria</taxon>
        <taxon>Pseudomonadati</taxon>
        <taxon>Pseudomonadota</taxon>
        <taxon>Alphaproteobacteria</taxon>
        <taxon>Hyphomicrobiales</taxon>
        <taxon>Stappiaceae</taxon>
        <taxon>Stappia</taxon>
    </lineage>
</organism>
<comment type="subcellular location">
    <subcellularLocation>
        <location evidence="1">Membrane</location>
        <topology evidence="1">Multi-pass membrane protein</topology>
    </subcellularLocation>
</comment>
<dbReference type="InterPro" id="IPR004837">
    <property type="entry name" value="NaCa_Exmemb"/>
</dbReference>
<dbReference type="PANTHER" id="PTHR37958">
    <property type="entry name" value="SODIUM-POTASSIUM/PROTON ANTIPORTER CHAA"/>
    <property type="match status" value="1"/>
</dbReference>
<reference evidence="7 8" key="2">
    <citation type="submission" date="2020-08" db="EMBL/GenBank/DDBJ databases">
        <title>Stappia taiwanensis sp. nov., isolated from a coastal thermal spring.</title>
        <authorList>
            <person name="Kampfer P."/>
        </authorList>
    </citation>
    <scope>NUCLEOTIDE SEQUENCE [LARGE SCALE GENOMIC DNA]</scope>
    <source>
        <strain evidence="7 8">DSM 23284</strain>
    </source>
</reference>
<dbReference type="Gene3D" id="1.20.1420.30">
    <property type="entry name" value="NCX, central ion-binding region"/>
    <property type="match status" value="1"/>
</dbReference>
<dbReference type="InterPro" id="IPR044880">
    <property type="entry name" value="NCX_ion-bd_dom_sf"/>
</dbReference>
<evidence type="ECO:0000256" key="2">
    <source>
        <dbReference type="ARBA" id="ARBA00022692"/>
    </source>
</evidence>
<accession>A0A838XUB4</accession>
<feature type="transmembrane region" description="Helical" evidence="5">
    <location>
        <begin position="326"/>
        <end position="349"/>
    </location>
</feature>
<feature type="domain" description="Sodium/calcium exchanger membrane region" evidence="6">
    <location>
        <begin position="232"/>
        <end position="373"/>
    </location>
</feature>
<comment type="caution">
    <text evidence="7">The sequence shown here is derived from an EMBL/GenBank/DDBJ whole genome shotgun (WGS) entry which is preliminary data.</text>
</comment>
<evidence type="ECO:0000313" key="8">
    <source>
        <dbReference type="Proteomes" id="UP000559404"/>
    </source>
</evidence>
<protein>
    <submittedName>
        <fullName evidence="7">Ionic transporter y4hA</fullName>
    </submittedName>
</protein>
<evidence type="ECO:0000256" key="3">
    <source>
        <dbReference type="ARBA" id="ARBA00022989"/>
    </source>
</evidence>
<proteinExistence type="predicted"/>
<keyword evidence="8" id="KW-1185">Reference proteome</keyword>
<reference evidence="7 8" key="1">
    <citation type="submission" date="2020-07" db="EMBL/GenBank/DDBJ databases">
        <authorList>
            <person name="Li M."/>
        </authorList>
    </citation>
    <scope>NUCLEOTIDE SEQUENCE [LARGE SCALE GENOMIC DNA]</scope>
    <source>
        <strain evidence="7 8">DSM 23284</strain>
    </source>
</reference>
<dbReference type="Pfam" id="PF01699">
    <property type="entry name" value="Na_Ca_ex"/>
    <property type="match status" value="2"/>
</dbReference>
<feature type="transmembrane region" description="Helical" evidence="5">
    <location>
        <begin position="135"/>
        <end position="155"/>
    </location>
</feature>
<dbReference type="GO" id="GO:0015385">
    <property type="term" value="F:sodium:proton antiporter activity"/>
    <property type="evidence" value="ECO:0007669"/>
    <property type="project" value="TreeGrafter"/>
</dbReference>
<feature type="domain" description="Sodium/calcium exchanger membrane region" evidence="6">
    <location>
        <begin position="38"/>
        <end position="191"/>
    </location>
</feature>
<dbReference type="GO" id="GO:0005886">
    <property type="term" value="C:plasma membrane"/>
    <property type="evidence" value="ECO:0007669"/>
    <property type="project" value="TreeGrafter"/>
</dbReference>
<dbReference type="AlphaFoldDB" id="A0A838XUB4"/>
<keyword evidence="2 5" id="KW-0812">Transmembrane</keyword>
<keyword evidence="4 5" id="KW-0472">Membrane</keyword>
<dbReference type="PANTHER" id="PTHR37958:SF1">
    <property type="entry name" value="SODIUM-POTASSIUM_PROTON ANTIPORTER CHAA"/>
    <property type="match status" value="1"/>
</dbReference>
<keyword evidence="3 5" id="KW-1133">Transmembrane helix</keyword>
<feature type="transmembrane region" description="Helical" evidence="5">
    <location>
        <begin position="356"/>
        <end position="375"/>
    </location>
</feature>
<name>A0A838XUB4_9HYPH</name>
<feature type="transmembrane region" description="Helical" evidence="5">
    <location>
        <begin position="69"/>
        <end position="92"/>
    </location>
</feature>
<dbReference type="InterPro" id="IPR052946">
    <property type="entry name" value="Alkaline_pH_Ca-Antiporter"/>
</dbReference>
<dbReference type="Proteomes" id="UP000559404">
    <property type="component" value="Unassembled WGS sequence"/>
</dbReference>
<feature type="transmembrane region" description="Helical" evidence="5">
    <location>
        <begin position="104"/>
        <end position="123"/>
    </location>
</feature>
<evidence type="ECO:0000256" key="5">
    <source>
        <dbReference type="SAM" id="Phobius"/>
    </source>
</evidence>
<sequence length="376" mass="38757">MSHASHGSIPRWSWLVPAAAALVLALIMTDVLPEDSGAVLGLVTLLLGGAVFASVHHAEVLAARVGEPFGSIILAVCVTVIEVALIVSIMLSGAEGNEEVARDTVFSAIMIVLNGVIGLCLVLGGRRHHEQSFQLNAASASLAVLGTLATVSFVLPNFVLAGGQGQFSILQLLVIGVVSLGLYATFVFVQTVSHRDYFMEVERGALVDPEAEPELLHGVADEVPSRAVTLVSVVLLPAALLIVILLAKILSHPLDTAVAHAGLPQAVVGVVIAAIVLLPEGIASVRAALHNQLQNSVNLVLGSALASIGLTIPVVAAVSVTMGKPLVLGLVAEDIVLLVLTLFVSTLTLGTGRTTILQGAVHLSIFAVFLLLSAIP</sequence>
<evidence type="ECO:0000256" key="1">
    <source>
        <dbReference type="ARBA" id="ARBA00004141"/>
    </source>
</evidence>
<dbReference type="RefSeq" id="WP_181758775.1">
    <property type="nucleotide sequence ID" value="NZ_BMCR01000002.1"/>
</dbReference>